<evidence type="ECO:0000256" key="6">
    <source>
        <dbReference type="PROSITE-ProRule" id="PRU10010"/>
    </source>
</evidence>
<dbReference type="EC" id="1.2.1.38" evidence="5"/>
<comment type="caution">
    <text evidence="8">The sequence shown here is derived from an EMBL/GenBank/DDBJ whole genome shotgun (WGS) entry which is preliminary data.</text>
</comment>
<evidence type="ECO:0000256" key="2">
    <source>
        <dbReference type="ARBA" id="ARBA00022605"/>
    </source>
</evidence>
<comment type="function">
    <text evidence="5">Catalyzes the NADPH-dependent reduction of N-acetyl-5-glutamyl phosphate to yield N-acetyl-L-glutamate 5-semialdehyde.</text>
</comment>
<keyword evidence="2 5" id="KW-0028">Amino-acid biosynthesis</keyword>
<feature type="domain" description="Semialdehyde dehydrogenase NAD-binding" evidence="7">
    <location>
        <begin position="6"/>
        <end position="143"/>
    </location>
</feature>
<dbReference type="RefSeq" id="WP_382421790.1">
    <property type="nucleotide sequence ID" value="NZ_JBHSCW010000003.1"/>
</dbReference>
<dbReference type="PROSITE" id="PS01224">
    <property type="entry name" value="ARGC"/>
    <property type="match status" value="1"/>
</dbReference>
<evidence type="ECO:0000256" key="5">
    <source>
        <dbReference type="HAMAP-Rule" id="MF_00150"/>
    </source>
</evidence>
<dbReference type="NCBIfam" id="TIGR01850">
    <property type="entry name" value="argC"/>
    <property type="match status" value="1"/>
</dbReference>
<proteinExistence type="inferred from homology"/>
<name>A0ABV8UK97_9PROT</name>
<evidence type="ECO:0000256" key="1">
    <source>
        <dbReference type="ARBA" id="ARBA00022571"/>
    </source>
</evidence>
<accession>A0ABV8UK97</accession>
<dbReference type="InterPro" id="IPR036291">
    <property type="entry name" value="NAD(P)-bd_dom_sf"/>
</dbReference>
<comment type="subcellular location">
    <subcellularLocation>
        <location evidence="5">Cytoplasm</location>
    </subcellularLocation>
</comment>
<dbReference type="EMBL" id="JBHSCW010000003">
    <property type="protein sequence ID" value="MFC4351459.1"/>
    <property type="molecule type" value="Genomic_DNA"/>
</dbReference>
<organism evidence="8 9">
    <name type="scientific">Fodinicurvata halophila</name>
    <dbReference type="NCBI Taxonomy" id="1419723"/>
    <lineage>
        <taxon>Bacteria</taxon>
        <taxon>Pseudomonadati</taxon>
        <taxon>Pseudomonadota</taxon>
        <taxon>Alphaproteobacteria</taxon>
        <taxon>Rhodospirillales</taxon>
        <taxon>Rhodovibrionaceae</taxon>
        <taxon>Fodinicurvata</taxon>
    </lineage>
</organism>
<keyword evidence="3 5" id="KW-0521">NADP</keyword>
<evidence type="ECO:0000259" key="7">
    <source>
        <dbReference type="SMART" id="SM00859"/>
    </source>
</evidence>
<protein>
    <recommendedName>
        <fullName evidence="5">N-acetyl-gamma-glutamyl-phosphate reductase</fullName>
        <shortName evidence="5">AGPR</shortName>
        <ecNumber evidence="5">1.2.1.38</ecNumber>
    </recommendedName>
    <alternativeName>
        <fullName evidence="5">N-acetyl-glutamate semialdehyde dehydrogenase</fullName>
        <shortName evidence="5">NAGSA dehydrogenase</shortName>
    </alternativeName>
</protein>
<dbReference type="Pfam" id="PF01118">
    <property type="entry name" value="Semialdhyde_dh"/>
    <property type="match status" value="1"/>
</dbReference>
<dbReference type="HAMAP" id="MF_00150">
    <property type="entry name" value="ArgC_type1"/>
    <property type="match status" value="1"/>
</dbReference>
<dbReference type="Gene3D" id="3.30.360.10">
    <property type="entry name" value="Dihydrodipicolinate Reductase, domain 2"/>
    <property type="match status" value="1"/>
</dbReference>
<dbReference type="InterPro" id="IPR050085">
    <property type="entry name" value="AGPR"/>
</dbReference>
<gene>
    <name evidence="5 8" type="primary">argC</name>
    <name evidence="8" type="ORF">ACFOW6_07885</name>
</gene>
<keyword evidence="5" id="KW-0963">Cytoplasm</keyword>
<dbReference type="SMART" id="SM00859">
    <property type="entry name" value="Semialdhyde_dh"/>
    <property type="match status" value="1"/>
</dbReference>
<keyword evidence="4 5" id="KW-0560">Oxidoreductase</keyword>
<dbReference type="GO" id="GO:0003942">
    <property type="term" value="F:N-acetyl-gamma-glutamyl-phosphate reductase activity"/>
    <property type="evidence" value="ECO:0007669"/>
    <property type="project" value="UniProtKB-EC"/>
</dbReference>
<dbReference type="SUPFAM" id="SSF55347">
    <property type="entry name" value="Glyceraldehyde-3-phosphate dehydrogenase-like, C-terminal domain"/>
    <property type="match status" value="1"/>
</dbReference>
<evidence type="ECO:0000313" key="9">
    <source>
        <dbReference type="Proteomes" id="UP001595799"/>
    </source>
</evidence>
<dbReference type="Pfam" id="PF22698">
    <property type="entry name" value="Semialdhyde_dhC_1"/>
    <property type="match status" value="1"/>
</dbReference>
<dbReference type="InterPro" id="IPR000706">
    <property type="entry name" value="AGPR_type-1"/>
</dbReference>
<comment type="catalytic activity">
    <reaction evidence="5">
        <text>N-acetyl-L-glutamate 5-semialdehyde + phosphate + NADP(+) = N-acetyl-L-glutamyl 5-phosphate + NADPH + H(+)</text>
        <dbReference type="Rhea" id="RHEA:21588"/>
        <dbReference type="ChEBI" id="CHEBI:15378"/>
        <dbReference type="ChEBI" id="CHEBI:29123"/>
        <dbReference type="ChEBI" id="CHEBI:43474"/>
        <dbReference type="ChEBI" id="CHEBI:57783"/>
        <dbReference type="ChEBI" id="CHEBI:57936"/>
        <dbReference type="ChEBI" id="CHEBI:58349"/>
        <dbReference type="EC" id="1.2.1.38"/>
    </reaction>
</comment>
<comment type="similarity">
    <text evidence="5">Belongs to the NAGSA dehydrogenase family. Type 1 subfamily.</text>
</comment>
<dbReference type="CDD" id="cd23934">
    <property type="entry name" value="AGPR_1_C"/>
    <property type="match status" value="1"/>
</dbReference>
<sequence>MRDIVRAGILGASGYTGADLVRLLATHTGVSINLMTANSHAGKPMAEVYPHLGGLNLPDLIKWEDADWSDLDVVFCGLPHGTTQEIIATLPDKVKVVDLSADFRLRNPDTYAEWYGHEHRAPHLQKEAVYGLSELNREPIHKARLVACPGCYPTATLLALVPLAQKQVILPDDLIVDAKSGVTGAGRAVKEATLFSEVAEGMHPYSVSRHRHSPEIEQEVGNAFRQEVNVNFTPHLVPMNRGELVTCYVKMAQGTDVATLRSTLAERYKDEPFVRVLPEGATPATRHVRGSNFCLIGVFADRIPGRAIVIATIDNLVKGSSGQAIQNMNLMFGLPETMGLEQQPLFP</sequence>
<evidence type="ECO:0000313" key="8">
    <source>
        <dbReference type="EMBL" id="MFC4351459.1"/>
    </source>
</evidence>
<dbReference type="SUPFAM" id="SSF51735">
    <property type="entry name" value="NAD(P)-binding Rossmann-fold domains"/>
    <property type="match status" value="1"/>
</dbReference>
<evidence type="ECO:0000256" key="4">
    <source>
        <dbReference type="ARBA" id="ARBA00023002"/>
    </source>
</evidence>
<dbReference type="PANTHER" id="PTHR32338:SF10">
    <property type="entry name" value="N-ACETYL-GAMMA-GLUTAMYL-PHOSPHATE REDUCTASE, CHLOROPLASTIC-RELATED"/>
    <property type="match status" value="1"/>
</dbReference>
<dbReference type="InterPro" id="IPR058924">
    <property type="entry name" value="AGPR_dimerisation_dom"/>
</dbReference>
<comment type="pathway">
    <text evidence="5">Amino-acid biosynthesis; L-arginine biosynthesis; N(2)-acetyl-L-ornithine from L-glutamate: step 3/4.</text>
</comment>
<dbReference type="InterPro" id="IPR023013">
    <property type="entry name" value="AGPR_AS"/>
</dbReference>
<dbReference type="PANTHER" id="PTHR32338">
    <property type="entry name" value="N-ACETYL-GAMMA-GLUTAMYL-PHOSPHATE REDUCTASE, CHLOROPLASTIC-RELATED-RELATED"/>
    <property type="match status" value="1"/>
</dbReference>
<dbReference type="Gene3D" id="3.40.50.720">
    <property type="entry name" value="NAD(P)-binding Rossmann-like Domain"/>
    <property type="match status" value="1"/>
</dbReference>
<dbReference type="InterPro" id="IPR000534">
    <property type="entry name" value="Semialdehyde_DH_NAD-bd"/>
</dbReference>
<dbReference type="Proteomes" id="UP001595799">
    <property type="component" value="Unassembled WGS sequence"/>
</dbReference>
<reference evidence="9" key="1">
    <citation type="journal article" date="2019" name="Int. J. Syst. Evol. Microbiol.">
        <title>The Global Catalogue of Microorganisms (GCM) 10K type strain sequencing project: providing services to taxonomists for standard genome sequencing and annotation.</title>
        <authorList>
            <consortium name="The Broad Institute Genomics Platform"/>
            <consortium name="The Broad Institute Genome Sequencing Center for Infectious Disease"/>
            <person name="Wu L."/>
            <person name="Ma J."/>
        </authorList>
    </citation>
    <scope>NUCLEOTIDE SEQUENCE [LARGE SCALE GENOMIC DNA]</scope>
    <source>
        <strain evidence="9">CECT 8472</strain>
    </source>
</reference>
<feature type="active site" evidence="5 6">
    <location>
        <position position="151"/>
    </location>
</feature>
<evidence type="ECO:0000256" key="3">
    <source>
        <dbReference type="ARBA" id="ARBA00022857"/>
    </source>
</evidence>
<keyword evidence="1 5" id="KW-0055">Arginine biosynthesis</keyword>
<keyword evidence="9" id="KW-1185">Reference proteome</keyword>
<dbReference type="CDD" id="cd17895">
    <property type="entry name" value="AGPR_1_N"/>
    <property type="match status" value="1"/>
</dbReference>